<protein>
    <submittedName>
        <fullName evidence="2">Uncharacterized protein</fullName>
    </submittedName>
</protein>
<reference evidence="2 3" key="1">
    <citation type="journal article" date="2019" name="PLoS ONE">
        <title>Genomic analyses reveal an absence of contemporary introgressive admixture between fin whales and blue whales, despite known hybrids.</title>
        <authorList>
            <person name="Westbury M.V."/>
            <person name="Petersen B."/>
            <person name="Lorenzen E.D."/>
        </authorList>
    </citation>
    <scope>NUCLEOTIDE SEQUENCE [LARGE SCALE GENOMIC DNA]</scope>
    <source>
        <strain evidence="2">FinWhale-01</strain>
    </source>
</reference>
<evidence type="ECO:0000313" key="2">
    <source>
        <dbReference type="EMBL" id="KAB0393804.1"/>
    </source>
</evidence>
<evidence type="ECO:0000313" key="3">
    <source>
        <dbReference type="Proteomes" id="UP000437017"/>
    </source>
</evidence>
<comment type="caution">
    <text evidence="2">The sequence shown here is derived from an EMBL/GenBank/DDBJ whole genome shotgun (WGS) entry which is preliminary data.</text>
</comment>
<accession>A0A643C0V3</accession>
<name>A0A643C0V3_BALPH</name>
<evidence type="ECO:0000256" key="1">
    <source>
        <dbReference type="SAM" id="MobiDB-lite"/>
    </source>
</evidence>
<organism evidence="2 3">
    <name type="scientific">Balaenoptera physalus</name>
    <name type="common">Fin whale</name>
    <name type="synonym">Balaena physalus</name>
    <dbReference type="NCBI Taxonomy" id="9770"/>
    <lineage>
        <taxon>Eukaryota</taxon>
        <taxon>Metazoa</taxon>
        <taxon>Chordata</taxon>
        <taxon>Craniata</taxon>
        <taxon>Vertebrata</taxon>
        <taxon>Euteleostomi</taxon>
        <taxon>Mammalia</taxon>
        <taxon>Eutheria</taxon>
        <taxon>Laurasiatheria</taxon>
        <taxon>Artiodactyla</taxon>
        <taxon>Whippomorpha</taxon>
        <taxon>Cetacea</taxon>
        <taxon>Mysticeti</taxon>
        <taxon>Balaenopteridae</taxon>
        <taxon>Balaenoptera</taxon>
    </lineage>
</organism>
<sequence length="156" mass="17257">MLPVESVPENYSLLSSLHGHRKDTWSQRHWDTLPGSQKPWSLESTVINVSRKPNKQPAIQEVPHVTPVVSVEEGCSPEEATGSDDSRRVTMIEETWALPSTVRPRRPPSDPAVHLQTPPSTFRPRRPPSDPAVTIRPHTLHESQEGRGSISPSASG</sequence>
<keyword evidence="3" id="KW-1185">Reference proteome</keyword>
<gene>
    <name evidence="2" type="ORF">E2I00_001237</name>
</gene>
<feature type="non-terminal residue" evidence="2">
    <location>
        <position position="156"/>
    </location>
</feature>
<dbReference type="Proteomes" id="UP000437017">
    <property type="component" value="Unassembled WGS sequence"/>
</dbReference>
<feature type="region of interest" description="Disordered" evidence="1">
    <location>
        <begin position="74"/>
        <end position="156"/>
    </location>
</feature>
<dbReference type="EMBL" id="SGJD01002968">
    <property type="protein sequence ID" value="KAB0393804.1"/>
    <property type="molecule type" value="Genomic_DNA"/>
</dbReference>
<dbReference type="OrthoDB" id="9909019at2759"/>
<dbReference type="AlphaFoldDB" id="A0A643C0V3"/>
<proteinExistence type="predicted"/>